<dbReference type="AlphaFoldDB" id="A0A1M7JJ89"/>
<sequence length="276" mass="29723">MKRKIASILAAALIATPVLSANLSTANAAYTPYSITSVSNTVNLAKYDDGILIDHVVYYPKDMTASNKKYPVVVWGNGTFGNWNNYKELLSQIAAGGYIVVANNDSFCGSGVTESASVNFIINEGKDKNSMFYNKVDAEHVGAGGHSQGGMSAVNSSRLNSKIDCVFDVQGCQLQSEASKLKVPTFFVTSTQDSIVSSSWVKNSYNACNVPAVYASVKNVTHFGPVDGNQASIFAEYAVKWFDAFLKNDSSAKAAFLNGGKLSKDSRWVNYTSKNF</sequence>
<name>A0A1M7JJ89_RUMFL</name>
<dbReference type="PANTHER" id="PTHR33428">
    <property type="entry name" value="CHLOROPHYLLASE-2, CHLOROPLASTIC"/>
    <property type="match status" value="1"/>
</dbReference>
<dbReference type="EMBL" id="FRCT01000006">
    <property type="protein sequence ID" value="SHM53074.1"/>
    <property type="molecule type" value="Genomic_DNA"/>
</dbReference>
<dbReference type="SUPFAM" id="SSF53474">
    <property type="entry name" value="alpha/beta-Hydrolases"/>
    <property type="match status" value="1"/>
</dbReference>
<keyword evidence="3" id="KW-0378">Hydrolase</keyword>
<dbReference type="InterPro" id="IPR041127">
    <property type="entry name" value="PET_hydrolase/cutinase-like"/>
</dbReference>
<feature type="domain" description="PET hydrolase/cutinase-like" evidence="2">
    <location>
        <begin position="56"/>
        <end position="252"/>
    </location>
</feature>
<dbReference type="RefSeq" id="WP_072950434.1">
    <property type="nucleotide sequence ID" value="NZ_FRCT01000006.1"/>
</dbReference>
<dbReference type="Gene3D" id="3.40.50.1820">
    <property type="entry name" value="alpha/beta hydrolase"/>
    <property type="match status" value="1"/>
</dbReference>
<feature type="signal peptide" evidence="1">
    <location>
        <begin position="1"/>
        <end position="20"/>
    </location>
</feature>
<dbReference type="ESTHER" id="rumfl-a0a1m7jj89">
    <property type="family name" value="Polyesterase-lipase-cutinase"/>
</dbReference>
<dbReference type="InterPro" id="IPR029058">
    <property type="entry name" value="AB_hydrolase_fold"/>
</dbReference>
<feature type="chain" id="PRO_5039595643" evidence="1">
    <location>
        <begin position="21"/>
        <end position="276"/>
    </location>
</feature>
<evidence type="ECO:0000313" key="3">
    <source>
        <dbReference type="EMBL" id="SHM53074.1"/>
    </source>
</evidence>
<protein>
    <submittedName>
        <fullName evidence="3">Dienelactone hydrolase</fullName>
    </submittedName>
</protein>
<dbReference type="Proteomes" id="UP000184394">
    <property type="component" value="Unassembled WGS sequence"/>
</dbReference>
<gene>
    <name evidence="3" type="ORF">SAMN04487860_10640</name>
</gene>
<dbReference type="GO" id="GO:0016787">
    <property type="term" value="F:hydrolase activity"/>
    <property type="evidence" value="ECO:0007669"/>
    <property type="project" value="UniProtKB-KW"/>
</dbReference>
<evidence type="ECO:0000259" key="2">
    <source>
        <dbReference type="Pfam" id="PF12740"/>
    </source>
</evidence>
<dbReference type="PANTHER" id="PTHR33428:SF14">
    <property type="entry name" value="CARBOXYLESTERASE TYPE B DOMAIN-CONTAINING PROTEIN"/>
    <property type="match status" value="1"/>
</dbReference>
<evidence type="ECO:0000313" key="4">
    <source>
        <dbReference type="Proteomes" id="UP000184394"/>
    </source>
</evidence>
<dbReference type="Pfam" id="PF12740">
    <property type="entry name" value="PETase"/>
    <property type="match status" value="1"/>
</dbReference>
<reference evidence="3 4" key="1">
    <citation type="submission" date="2016-11" db="EMBL/GenBank/DDBJ databases">
        <authorList>
            <person name="Jaros S."/>
            <person name="Januszkiewicz K."/>
            <person name="Wedrychowicz H."/>
        </authorList>
    </citation>
    <scope>NUCLEOTIDE SEQUENCE [LARGE SCALE GENOMIC DNA]</scope>
    <source>
        <strain evidence="3 4">Y1</strain>
    </source>
</reference>
<keyword evidence="1" id="KW-0732">Signal</keyword>
<accession>A0A1M7JJ89</accession>
<evidence type="ECO:0000256" key="1">
    <source>
        <dbReference type="SAM" id="SignalP"/>
    </source>
</evidence>
<organism evidence="3 4">
    <name type="scientific">Ruminococcus flavefaciens</name>
    <dbReference type="NCBI Taxonomy" id="1265"/>
    <lineage>
        <taxon>Bacteria</taxon>
        <taxon>Bacillati</taxon>
        <taxon>Bacillota</taxon>
        <taxon>Clostridia</taxon>
        <taxon>Eubacteriales</taxon>
        <taxon>Oscillospiraceae</taxon>
        <taxon>Ruminococcus</taxon>
    </lineage>
</organism>
<proteinExistence type="predicted"/>